<sequence length="160" mass="17941">MARRQSREALYKLLDLGEASTLPPDSPAPSASQCSTMGSPENSSNTSSSYDNTPPKSEDFVRYFSEVYYFDEDIQGPPSPCPCNSPQRSPRKTIPEDPTANTEVGTMTSPSEIPSRASRHAHKDRRLSRRRSARIADKLLSPRKTRSARARQMLLRRRSI</sequence>
<organism evidence="2 3">
    <name type="scientific">Botryobasidium botryosum (strain FD-172 SS1)</name>
    <dbReference type="NCBI Taxonomy" id="930990"/>
    <lineage>
        <taxon>Eukaryota</taxon>
        <taxon>Fungi</taxon>
        <taxon>Dikarya</taxon>
        <taxon>Basidiomycota</taxon>
        <taxon>Agaricomycotina</taxon>
        <taxon>Agaricomycetes</taxon>
        <taxon>Cantharellales</taxon>
        <taxon>Botryobasidiaceae</taxon>
        <taxon>Botryobasidium</taxon>
    </lineage>
</organism>
<dbReference type="HOGENOM" id="CLU_1651864_0_0_1"/>
<evidence type="ECO:0000313" key="2">
    <source>
        <dbReference type="EMBL" id="KDQ21346.1"/>
    </source>
</evidence>
<gene>
    <name evidence="2" type="ORF">BOTBODRAFT_199770</name>
</gene>
<protein>
    <submittedName>
        <fullName evidence="2">Uncharacterized protein</fullName>
    </submittedName>
</protein>
<feature type="compositionally biased region" description="Basic residues" evidence="1">
    <location>
        <begin position="141"/>
        <end position="160"/>
    </location>
</feature>
<dbReference type="Proteomes" id="UP000027195">
    <property type="component" value="Unassembled WGS sequence"/>
</dbReference>
<feature type="compositionally biased region" description="Polar residues" evidence="1">
    <location>
        <begin position="99"/>
        <end position="112"/>
    </location>
</feature>
<feature type="region of interest" description="Disordered" evidence="1">
    <location>
        <begin position="73"/>
        <end position="160"/>
    </location>
</feature>
<proteinExistence type="predicted"/>
<evidence type="ECO:0000256" key="1">
    <source>
        <dbReference type="SAM" id="MobiDB-lite"/>
    </source>
</evidence>
<feature type="compositionally biased region" description="Basic residues" evidence="1">
    <location>
        <begin position="117"/>
        <end position="133"/>
    </location>
</feature>
<accession>A0A067NC74</accession>
<feature type="compositionally biased region" description="Low complexity" evidence="1">
    <location>
        <begin position="39"/>
        <end position="55"/>
    </location>
</feature>
<keyword evidence="3" id="KW-1185">Reference proteome</keyword>
<dbReference type="EMBL" id="KL198016">
    <property type="protein sequence ID" value="KDQ21346.1"/>
    <property type="molecule type" value="Genomic_DNA"/>
</dbReference>
<evidence type="ECO:0000313" key="3">
    <source>
        <dbReference type="Proteomes" id="UP000027195"/>
    </source>
</evidence>
<dbReference type="InParanoid" id="A0A067NC74"/>
<feature type="region of interest" description="Disordered" evidence="1">
    <location>
        <begin position="15"/>
        <end position="57"/>
    </location>
</feature>
<dbReference type="AlphaFoldDB" id="A0A067NC74"/>
<name>A0A067NC74_BOTB1</name>
<reference evidence="3" key="1">
    <citation type="journal article" date="2014" name="Proc. Natl. Acad. Sci. U.S.A.">
        <title>Extensive sampling of basidiomycete genomes demonstrates inadequacy of the white-rot/brown-rot paradigm for wood decay fungi.</title>
        <authorList>
            <person name="Riley R."/>
            <person name="Salamov A.A."/>
            <person name="Brown D.W."/>
            <person name="Nagy L.G."/>
            <person name="Floudas D."/>
            <person name="Held B.W."/>
            <person name="Levasseur A."/>
            <person name="Lombard V."/>
            <person name="Morin E."/>
            <person name="Otillar R."/>
            <person name="Lindquist E.A."/>
            <person name="Sun H."/>
            <person name="LaButti K.M."/>
            <person name="Schmutz J."/>
            <person name="Jabbour D."/>
            <person name="Luo H."/>
            <person name="Baker S.E."/>
            <person name="Pisabarro A.G."/>
            <person name="Walton J.D."/>
            <person name="Blanchette R.A."/>
            <person name="Henrissat B."/>
            <person name="Martin F."/>
            <person name="Cullen D."/>
            <person name="Hibbett D.S."/>
            <person name="Grigoriev I.V."/>
        </authorList>
    </citation>
    <scope>NUCLEOTIDE SEQUENCE [LARGE SCALE GENOMIC DNA]</scope>
    <source>
        <strain evidence="3">FD-172 SS1</strain>
    </source>
</reference>
<feature type="compositionally biased region" description="Polar residues" evidence="1">
    <location>
        <begin position="29"/>
        <end position="38"/>
    </location>
</feature>